<evidence type="ECO:0000256" key="11">
    <source>
        <dbReference type="RuleBase" id="RU365059"/>
    </source>
</evidence>
<evidence type="ECO:0000256" key="1">
    <source>
        <dbReference type="ARBA" id="ARBA00004370"/>
    </source>
</evidence>
<keyword evidence="10" id="KW-0325">Glycoprotein</keyword>
<keyword evidence="12" id="KW-0808">Transferase</keyword>
<gene>
    <name evidence="12" type="ORF">DS421_19g665150</name>
</gene>
<name>A0A6B9VEY8_ARAHY</name>
<dbReference type="InterPro" id="IPR027417">
    <property type="entry name" value="P-loop_NTPase"/>
</dbReference>
<dbReference type="PANTHER" id="PTHR21231">
    <property type="entry name" value="XPA-BINDING PROTEIN 1-RELATED"/>
    <property type="match status" value="1"/>
</dbReference>
<dbReference type="PANTHER" id="PTHR21231:SF8">
    <property type="entry name" value="GPN-LOOP GTPASE 1"/>
    <property type="match status" value="1"/>
</dbReference>
<dbReference type="InterPro" id="IPR001611">
    <property type="entry name" value="Leu-rich_rpt"/>
</dbReference>
<comment type="subunit">
    <text evidence="11">Binds to RNA polymerase II.</text>
</comment>
<keyword evidence="9" id="KW-0472">Membrane</keyword>
<protein>
    <recommendedName>
        <fullName evidence="11">GPN-loop GTPase</fullName>
        <ecNumber evidence="11">3.6.5.-</ecNumber>
    </recommendedName>
</protein>
<dbReference type="Gene3D" id="3.80.10.10">
    <property type="entry name" value="Ribonuclease Inhibitor"/>
    <property type="match status" value="1"/>
</dbReference>
<dbReference type="GO" id="GO:0016301">
    <property type="term" value="F:kinase activity"/>
    <property type="evidence" value="ECO:0007669"/>
    <property type="project" value="UniProtKB-KW"/>
</dbReference>
<keyword evidence="5" id="KW-0677">Repeat</keyword>
<dbReference type="GO" id="GO:0003924">
    <property type="term" value="F:GTPase activity"/>
    <property type="evidence" value="ECO:0007669"/>
    <property type="project" value="TreeGrafter"/>
</dbReference>
<dbReference type="GO" id="GO:0005634">
    <property type="term" value="C:nucleus"/>
    <property type="evidence" value="ECO:0007669"/>
    <property type="project" value="UniProtKB-SubCell"/>
</dbReference>
<evidence type="ECO:0000256" key="4">
    <source>
        <dbReference type="ARBA" id="ARBA00022729"/>
    </source>
</evidence>
<evidence type="ECO:0000256" key="3">
    <source>
        <dbReference type="ARBA" id="ARBA00022614"/>
    </source>
</evidence>
<evidence type="ECO:0000256" key="10">
    <source>
        <dbReference type="ARBA" id="ARBA00023180"/>
    </source>
</evidence>
<evidence type="ECO:0000256" key="5">
    <source>
        <dbReference type="ARBA" id="ARBA00022737"/>
    </source>
</evidence>
<evidence type="ECO:0000256" key="7">
    <source>
        <dbReference type="ARBA" id="ARBA00022801"/>
    </source>
</evidence>
<comment type="subcellular location">
    <subcellularLocation>
        <location evidence="11">Cytoplasm</location>
    </subcellularLocation>
    <subcellularLocation>
        <location evidence="11">Nucleus</location>
    </subcellularLocation>
    <subcellularLocation>
        <location evidence="1">Membrane</location>
    </subcellularLocation>
</comment>
<keyword evidence="6 11" id="KW-0547">Nucleotide-binding</keyword>
<dbReference type="FunFam" id="3.80.10.10:FF:000041">
    <property type="entry name" value="LRR receptor-like serine/threonine-protein kinase ERECTA"/>
    <property type="match status" value="1"/>
</dbReference>
<dbReference type="Pfam" id="PF00560">
    <property type="entry name" value="LRR_1"/>
    <property type="match status" value="3"/>
</dbReference>
<proteinExistence type="inferred from homology"/>
<organism evidence="12 13">
    <name type="scientific">Arachis hypogaea</name>
    <name type="common">Peanut</name>
    <dbReference type="NCBI Taxonomy" id="3818"/>
    <lineage>
        <taxon>Eukaryota</taxon>
        <taxon>Viridiplantae</taxon>
        <taxon>Streptophyta</taxon>
        <taxon>Embryophyta</taxon>
        <taxon>Tracheophyta</taxon>
        <taxon>Spermatophyta</taxon>
        <taxon>Magnoliopsida</taxon>
        <taxon>eudicotyledons</taxon>
        <taxon>Gunneridae</taxon>
        <taxon>Pentapetalae</taxon>
        <taxon>rosids</taxon>
        <taxon>fabids</taxon>
        <taxon>Fabales</taxon>
        <taxon>Fabaceae</taxon>
        <taxon>Papilionoideae</taxon>
        <taxon>50 kb inversion clade</taxon>
        <taxon>dalbergioids sensu lato</taxon>
        <taxon>Dalbergieae</taxon>
        <taxon>Pterocarpus clade</taxon>
        <taxon>Arachis</taxon>
    </lineage>
</organism>
<dbReference type="AlphaFoldDB" id="A0A6B9VEY8"/>
<dbReference type="SUPFAM" id="SSF52540">
    <property type="entry name" value="P-loop containing nucleoside triphosphate hydrolases"/>
    <property type="match status" value="1"/>
</dbReference>
<evidence type="ECO:0000313" key="13">
    <source>
        <dbReference type="Proteomes" id="UP000464620"/>
    </source>
</evidence>
<evidence type="ECO:0000256" key="2">
    <source>
        <dbReference type="ARBA" id="ARBA00005290"/>
    </source>
</evidence>
<evidence type="ECO:0000256" key="8">
    <source>
        <dbReference type="ARBA" id="ARBA00023134"/>
    </source>
</evidence>
<dbReference type="Gene3D" id="3.40.50.300">
    <property type="entry name" value="P-loop containing nucleotide triphosphate hydrolases"/>
    <property type="match status" value="2"/>
</dbReference>
<dbReference type="Proteomes" id="UP000464620">
    <property type="component" value="Chromosome B09"/>
</dbReference>
<keyword evidence="4" id="KW-0732">Signal</keyword>
<evidence type="ECO:0000256" key="9">
    <source>
        <dbReference type="ARBA" id="ARBA00023136"/>
    </source>
</evidence>
<keyword evidence="12" id="KW-0675">Receptor</keyword>
<dbReference type="GO" id="GO:0016020">
    <property type="term" value="C:membrane"/>
    <property type="evidence" value="ECO:0007669"/>
    <property type="project" value="UniProtKB-SubCell"/>
</dbReference>
<keyword evidence="12" id="KW-0418">Kinase</keyword>
<keyword evidence="7 11" id="KW-0378">Hydrolase</keyword>
<accession>A0A6B9VEY8</accession>
<dbReference type="EMBL" id="CP031001">
    <property type="protein sequence ID" value="QHN78872.1"/>
    <property type="molecule type" value="Genomic_DNA"/>
</dbReference>
<keyword evidence="8 11" id="KW-0342">GTP-binding</keyword>
<dbReference type="GO" id="GO:0005737">
    <property type="term" value="C:cytoplasm"/>
    <property type="evidence" value="ECO:0007669"/>
    <property type="project" value="UniProtKB-SubCell"/>
</dbReference>
<dbReference type="SUPFAM" id="SSF52058">
    <property type="entry name" value="L domain-like"/>
    <property type="match status" value="1"/>
</dbReference>
<reference evidence="12 13" key="1">
    <citation type="submission" date="2020-01" db="EMBL/GenBank/DDBJ databases">
        <title>Genome sequence of Arachis hypogaea, cultivar Shitouqi.</title>
        <authorList>
            <person name="Zhuang W."/>
            <person name="Chen H."/>
            <person name="Varshney R."/>
            <person name="Wang D."/>
            <person name="Ming R."/>
        </authorList>
    </citation>
    <scope>NUCLEOTIDE SEQUENCE [LARGE SCALE GENOMIC DNA]</scope>
    <source>
        <tissue evidence="12">Young leaf</tissue>
    </source>
</reference>
<dbReference type="Pfam" id="PF03029">
    <property type="entry name" value="ATP_bind_1"/>
    <property type="match status" value="1"/>
</dbReference>
<dbReference type="InterPro" id="IPR032675">
    <property type="entry name" value="LRR_dom_sf"/>
</dbReference>
<keyword evidence="3" id="KW-0433">Leucine-rich repeat</keyword>
<dbReference type="GO" id="GO:0005525">
    <property type="term" value="F:GTP binding"/>
    <property type="evidence" value="ECO:0007669"/>
    <property type="project" value="UniProtKB-KW"/>
</dbReference>
<comment type="function">
    <text evidence="11">Small GTPase required for proper nuclear import of RNA polymerase II (RNAPII). May act at an RNAP assembly step prior to nuclear import.</text>
</comment>
<dbReference type="EC" id="3.6.5.-" evidence="11"/>
<evidence type="ECO:0000256" key="6">
    <source>
        <dbReference type="ARBA" id="ARBA00022741"/>
    </source>
</evidence>
<keyword evidence="11" id="KW-0963">Cytoplasm</keyword>
<sequence length="412" mass="44790">MRAHRSPKLTIDISTAVSIAAIAAAKVNLLSASAIKLLRSSQGAAFINAFSDLIATPKPMRSRETASSVNSPWAITLVFSIDILSFLYNRVTETCDLSAGTTSCCLHSPPPLATPPHSAPMHMDSTDSSAVQAKDKEKEQLTENMNKLHIEGSSSFGNGSPNFRRKPVIIIVVGMTDTGKTTFLHTLVCHTQMSNIRGYVVNLDPAIMTLPFAANIDIRDTVVDTPRSENPTTFMSNMLYACSILYKTRLPLILAFNKVDVAQHEFALEELGIKRIFWNTFSLNCQIEILGSCRTTNFAGPLPDYIANLMRLEYLNLADNNFSGSVPATWDRLSSLKHLLLKGNDLSGHIPDTIANLTGLAELDLSSNGLTGTIPMPLFSIPIFNFSNTLLHCCSSLDQPCASKPSLPGLFA</sequence>
<dbReference type="InterPro" id="IPR004130">
    <property type="entry name" value="Gpn"/>
</dbReference>
<comment type="similarity">
    <text evidence="2 11">Belongs to the GPN-loop GTPase family.</text>
</comment>
<evidence type="ECO:0000313" key="12">
    <source>
        <dbReference type="EMBL" id="QHN78872.1"/>
    </source>
</evidence>